<dbReference type="AlphaFoldDB" id="A0A1E3UGR6"/>
<evidence type="ECO:0000313" key="1">
    <source>
        <dbReference type="EMBL" id="ODR50418.1"/>
    </source>
</evidence>
<reference evidence="1 2" key="1">
    <citation type="submission" date="2016-08" db="EMBL/GenBank/DDBJ databases">
        <authorList>
            <person name="Seilhamer J.J."/>
        </authorList>
    </citation>
    <scope>NUCLEOTIDE SEQUENCE [LARGE SCALE GENOMIC DNA]</scope>
    <source>
        <strain evidence="1 2">NML150140-1</strain>
    </source>
</reference>
<evidence type="ECO:0000313" key="2">
    <source>
        <dbReference type="Proteomes" id="UP000094271"/>
    </source>
</evidence>
<dbReference type="EMBL" id="MEHA01000011">
    <property type="protein sequence ID" value="ODR50418.1"/>
    <property type="molecule type" value="Genomic_DNA"/>
</dbReference>
<dbReference type="OrthoDB" id="2061459at2"/>
<name>A0A1E3UGR6_9FIRM</name>
<proteinExistence type="predicted"/>
<gene>
    <name evidence="1" type="ORF">BEI59_16320</name>
</gene>
<dbReference type="Proteomes" id="UP000094271">
    <property type="component" value="Unassembled WGS sequence"/>
</dbReference>
<sequence>MSAKADKTGSCSFCGQTKIIQVPEEWEQGQINEAVTCECECEQAQAYAKAKERKDKAKKRVNELFGGGAEKPVAEDVVNLLIATVDAIEDKHMKGITVDVGHGVKAKVSKMAKESIKVERSENKKTTYEE</sequence>
<comment type="caution">
    <text evidence="1">The sequence shown here is derived from an EMBL/GenBank/DDBJ whole genome shotgun (WGS) entry which is preliminary data.</text>
</comment>
<organism evidence="1 2">
    <name type="scientific">Eisenbergiella tayi</name>
    <dbReference type="NCBI Taxonomy" id="1432052"/>
    <lineage>
        <taxon>Bacteria</taxon>
        <taxon>Bacillati</taxon>
        <taxon>Bacillota</taxon>
        <taxon>Clostridia</taxon>
        <taxon>Lachnospirales</taxon>
        <taxon>Lachnospiraceae</taxon>
        <taxon>Eisenbergiella</taxon>
    </lineage>
</organism>
<dbReference type="RefSeq" id="WP_069431755.1">
    <property type="nucleotide sequence ID" value="NZ_MEHA01000011.1"/>
</dbReference>
<accession>A0A1E3UGR6</accession>
<protein>
    <submittedName>
        <fullName evidence="1">Uncharacterized protein</fullName>
    </submittedName>
</protein>